<feature type="region of interest" description="Disordered" evidence="1">
    <location>
        <begin position="42"/>
        <end position="111"/>
    </location>
</feature>
<proteinExistence type="predicted"/>
<dbReference type="InterPro" id="IPR027752">
    <property type="entry name" value="TTLL10"/>
</dbReference>
<name>A0A6P6GW83_PUMCO</name>
<dbReference type="RefSeq" id="XP_025767938.1">
    <property type="nucleotide sequence ID" value="XM_025912153.1"/>
</dbReference>
<dbReference type="GO" id="GO:0070737">
    <property type="term" value="F:protein-glycine ligase activity, elongating"/>
    <property type="evidence" value="ECO:0007669"/>
    <property type="project" value="TreeGrafter"/>
</dbReference>
<dbReference type="InterPro" id="IPR004344">
    <property type="entry name" value="TTL/TTLL_fam"/>
</dbReference>
<dbReference type="Pfam" id="PF03133">
    <property type="entry name" value="TTL"/>
    <property type="match status" value="1"/>
</dbReference>
<feature type="compositionally biased region" description="Basic residues" evidence="1">
    <location>
        <begin position="148"/>
        <end position="158"/>
    </location>
</feature>
<sequence>MSPTHLAAKDPVRQGLPSILYRGAASCQSFYLTRESLAWNKQDAEMTLPPQGTRPHGHRRDRSQPQAEAQVQDPGRHRSLRLGPRTAQRSHRGVGVVSSQSCPHPCAPSPAARSRTRFIYHRGPPTRTHVCRKRGKWSRIAGVRRSHTRVPGWAHKRPMGSSQEEQPPHLPSQSGQDTPIHPFSTHYRVAAQPRPCVPLGYRSRKDTTSALEELTWTSPGCFGPQRVLKMEEFFPETYRLDIRDEREAFFTLFDENQTWICKPTASNQGKGIFLLRNQEEVAALQVKTQSIEDDPIYRKMPFRAPQARVVQRYIQNPLLLDGKKFDVRSYLLIACAMPYMVFFGHGYARLTLSLYDPHSSDLSGHLTNQFMQKKSPLYMLLKEDTVWSMDHLNRYINDKFQKTKGLPRDWVFTTFTVRVLLPGASLCTSQQLGAARDPLPLDSSLQLPEGQG</sequence>
<evidence type="ECO:0000313" key="3">
    <source>
        <dbReference type="RefSeq" id="XP_025767938.1"/>
    </source>
</evidence>
<protein>
    <submittedName>
        <fullName evidence="3">Inactive polyglycylase TTLL10</fullName>
    </submittedName>
</protein>
<dbReference type="AlphaFoldDB" id="A0A6P6GW83"/>
<organism evidence="2 3">
    <name type="scientific">Puma concolor</name>
    <name type="common">Mountain lion</name>
    <name type="synonym">Felis concolor</name>
    <dbReference type="NCBI Taxonomy" id="9696"/>
    <lineage>
        <taxon>Eukaryota</taxon>
        <taxon>Metazoa</taxon>
        <taxon>Chordata</taxon>
        <taxon>Craniata</taxon>
        <taxon>Vertebrata</taxon>
        <taxon>Euteleostomi</taxon>
        <taxon>Mammalia</taxon>
        <taxon>Eutheria</taxon>
        <taxon>Laurasiatheria</taxon>
        <taxon>Carnivora</taxon>
        <taxon>Feliformia</taxon>
        <taxon>Felidae</taxon>
        <taxon>Felinae</taxon>
        <taxon>Puma</taxon>
    </lineage>
</organism>
<dbReference type="CTD" id="254173"/>
<gene>
    <name evidence="3" type="primary">TTLL10</name>
</gene>
<feature type="region of interest" description="Disordered" evidence="1">
    <location>
        <begin position="148"/>
        <end position="182"/>
    </location>
</feature>
<dbReference type="SUPFAM" id="SSF56059">
    <property type="entry name" value="Glutathione synthetase ATP-binding domain-like"/>
    <property type="match status" value="1"/>
</dbReference>
<dbReference type="PANTHER" id="PTHR46810">
    <property type="entry name" value="INACTIVE POLYGLYCYLASE TTLL10"/>
    <property type="match status" value="1"/>
</dbReference>
<dbReference type="Proteomes" id="UP000515131">
    <property type="component" value="Unplaced"/>
</dbReference>
<dbReference type="PROSITE" id="PS51221">
    <property type="entry name" value="TTL"/>
    <property type="match status" value="1"/>
</dbReference>
<feature type="compositionally biased region" description="Polar residues" evidence="1">
    <location>
        <begin position="160"/>
        <end position="177"/>
    </location>
</feature>
<feature type="compositionally biased region" description="Low complexity" evidence="1">
    <location>
        <begin position="98"/>
        <end position="111"/>
    </location>
</feature>
<evidence type="ECO:0000256" key="1">
    <source>
        <dbReference type="SAM" id="MobiDB-lite"/>
    </source>
</evidence>
<dbReference type="GeneID" id="112848430"/>
<reference evidence="3" key="1">
    <citation type="submission" date="2025-08" db="UniProtKB">
        <authorList>
            <consortium name="RefSeq"/>
        </authorList>
    </citation>
    <scope>IDENTIFICATION</scope>
    <source>
        <tissue evidence="3">Blood</tissue>
    </source>
</reference>
<dbReference type="PANTHER" id="PTHR46810:SF1">
    <property type="entry name" value="INACTIVE POLYGLYCYLASE TTLL10"/>
    <property type="match status" value="1"/>
</dbReference>
<dbReference type="Gene3D" id="3.30.470.20">
    <property type="entry name" value="ATP-grasp fold, B domain"/>
    <property type="match status" value="1"/>
</dbReference>
<evidence type="ECO:0000313" key="2">
    <source>
        <dbReference type="Proteomes" id="UP000515131"/>
    </source>
</evidence>
<keyword evidence="2" id="KW-1185">Reference proteome</keyword>
<dbReference type="KEGG" id="pcoo:112848430"/>
<accession>A0A6P6GW83</accession>